<dbReference type="InterPro" id="IPR029058">
    <property type="entry name" value="AB_hydrolase_fold"/>
</dbReference>
<evidence type="ECO:0000313" key="3">
    <source>
        <dbReference type="Proteomes" id="UP000032735"/>
    </source>
</evidence>
<dbReference type="SUPFAM" id="SSF53474">
    <property type="entry name" value="alpha/beta-Hydrolases"/>
    <property type="match status" value="1"/>
</dbReference>
<gene>
    <name evidence="2" type="ORF">XPG1_2668</name>
</gene>
<dbReference type="AlphaFoldDB" id="A0A068R887"/>
<dbReference type="Pfam" id="PF12146">
    <property type="entry name" value="Hydrolase_4"/>
    <property type="match status" value="1"/>
</dbReference>
<accession>A0A068R887</accession>
<proteinExistence type="predicted"/>
<feature type="domain" description="Serine aminopeptidase S33" evidence="1">
    <location>
        <begin position="2"/>
        <end position="82"/>
    </location>
</feature>
<dbReference type="STRING" id="1354304.XPG1_2668"/>
<reference evidence="2 3" key="1">
    <citation type="submission" date="2013-07" db="EMBL/GenBank/DDBJ databases">
        <authorList>
            <person name="Genoscope - CEA"/>
        </authorList>
    </citation>
    <scope>NUCLEOTIDE SEQUENCE [LARGE SCALE GENOMIC DNA]</scope>
    <source>
        <strain evidence="2 3">G6</strain>
    </source>
</reference>
<dbReference type="KEGG" id="xpo:XPG1_2668"/>
<dbReference type="HOGENOM" id="CLU_1643057_0_0_6"/>
<organism evidence="2 3">
    <name type="scientific">Xenorhabdus poinarii G6</name>
    <dbReference type="NCBI Taxonomy" id="1354304"/>
    <lineage>
        <taxon>Bacteria</taxon>
        <taxon>Pseudomonadati</taxon>
        <taxon>Pseudomonadota</taxon>
        <taxon>Gammaproteobacteria</taxon>
        <taxon>Enterobacterales</taxon>
        <taxon>Morganellaceae</taxon>
        <taxon>Xenorhabdus</taxon>
    </lineage>
</organism>
<dbReference type="InterPro" id="IPR022742">
    <property type="entry name" value="Hydrolase_4"/>
</dbReference>
<sequence>MCLVDIRGHGNSIGDKGTVSRPAIVWCDVDRIITELKTHFPAIRLHLLGHSSGAGMLINYFTQHKPAHKIDSLVLLAPELGPFATGVHRSNSLGRFADARQWPFMINALSGGVLFGHYPAVQLNFPEDGDEEMGKAVAIVKIKSVRHENYMRLIWIFNLKK</sequence>
<dbReference type="EMBL" id="FO704551">
    <property type="protein sequence ID" value="CDG22320.1"/>
    <property type="molecule type" value="Genomic_DNA"/>
</dbReference>
<evidence type="ECO:0000259" key="1">
    <source>
        <dbReference type="Pfam" id="PF12146"/>
    </source>
</evidence>
<name>A0A068R887_9GAMM</name>
<dbReference type="Gene3D" id="3.40.50.1820">
    <property type="entry name" value="alpha/beta hydrolase"/>
    <property type="match status" value="1"/>
</dbReference>
<dbReference type="Proteomes" id="UP000032735">
    <property type="component" value="Chromosome"/>
</dbReference>
<keyword evidence="3" id="KW-1185">Reference proteome</keyword>
<evidence type="ECO:0000313" key="2">
    <source>
        <dbReference type="EMBL" id="CDG22320.1"/>
    </source>
</evidence>
<protein>
    <recommendedName>
        <fullName evidence="1">Serine aminopeptidase S33 domain-containing protein</fullName>
    </recommendedName>
</protein>